<dbReference type="EMBL" id="MF101443">
    <property type="protein sequence ID" value="ARW66613.1"/>
    <property type="molecule type" value="Genomic_DNA"/>
</dbReference>
<reference evidence="2" key="1">
    <citation type="journal article" date="2017" name="J. Phycol.">
        <title>Analysis of chloroplast genomes and a supermatrix inform reclassification of the Rhodomelaceae (Rhodophyta).</title>
        <authorList>
            <person name="Diaz-Tapia P."/>
            <person name="Maggs C.A."/>
            <person name="West J.A."/>
            <person name="Verbruggen H."/>
        </authorList>
    </citation>
    <scope>NUCLEOTIDE SEQUENCE</scope>
    <source>
        <strain evidence="2">PD1087</strain>
    </source>
</reference>
<evidence type="ECO:0000256" key="1">
    <source>
        <dbReference type="SAM" id="Phobius"/>
    </source>
</evidence>
<keyword evidence="1" id="KW-1133">Transmembrane helix</keyword>
<dbReference type="RefSeq" id="YP_009397427.1">
    <property type="nucleotide sequence ID" value="NC_035287.1"/>
</dbReference>
<keyword evidence="2" id="KW-0934">Plastid</keyword>
<geneLocation type="chloroplast" evidence="2"/>
<accession>A0A1Z1MKL3</accession>
<protein>
    <submittedName>
        <fullName evidence="2">Uncharacterized protein</fullName>
    </submittedName>
</protein>
<proteinExistence type="predicted"/>
<keyword evidence="1" id="KW-0812">Transmembrane</keyword>
<feature type="transmembrane region" description="Helical" evidence="1">
    <location>
        <begin position="151"/>
        <end position="173"/>
    </location>
</feature>
<feature type="transmembrane region" description="Helical" evidence="1">
    <location>
        <begin position="194"/>
        <end position="214"/>
    </location>
</feature>
<keyword evidence="1" id="KW-0472">Membrane</keyword>
<name>A0A1Z1MKL3_9FLOR</name>
<feature type="transmembrane region" description="Helical" evidence="1">
    <location>
        <begin position="43"/>
        <end position="69"/>
    </location>
</feature>
<sequence length="238" mass="29369">MIIKIFKLSSIFVTLFVIPYLNLNIISRYYFLKMLLKITLCYLVYNINLFSIIKYSLIHLIYLIIYLYYYQCYNIKNTNYFTINLPYYLNISLKKKILIKYYIYLLPYYIKKMIYINIIYFIILKFLFTLIKNEHIATFTIGLYNNIKKFIHFNMYKYSITILFCFEFVEIIRNKLNYLKISILIKSYIGWLTYSYKYIDIFLKLIMTYLIILLEEINYTSSVLWNKQIYYQNFSIKQ</sequence>
<gene>
    <name evidence="2" type="primary">ConsOrf4</name>
</gene>
<keyword evidence="2" id="KW-0150">Chloroplast</keyword>
<feature type="transmembrane region" description="Helical" evidence="1">
    <location>
        <begin position="12"/>
        <end position="31"/>
    </location>
</feature>
<dbReference type="GeneID" id="33359790"/>
<evidence type="ECO:0000313" key="2">
    <source>
        <dbReference type="EMBL" id="ARW66613.1"/>
    </source>
</evidence>
<dbReference type="AlphaFoldDB" id="A0A1Z1MKL3"/>
<organism evidence="2">
    <name type="scientific">Dasyclonium flaccidum</name>
    <dbReference type="NCBI Taxonomy" id="2007274"/>
    <lineage>
        <taxon>Eukaryota</taxon>
        <taxon>Rhodophyta</taxon>
        <taxon>Florideophyceae</taxon>
        <taxon>Rhodymeniophycidae</taxon>
        <taxon>Ceramiales</taxon>
        <taxon>Rhodomelaceae</taxon>
        <taxon>Polyzonieae</taxon>
        <taxon>Dasyclonium</taxon>
    </lineage>
</organism>